<dbReference type="EMBL" id="CP001958">
    <property type="protein sequence ID" value="ADG97470.1"/>
    <property type="molecule type" value="Genomic_DNA"/>
</dbReference>
<proteinExistence type="predicted"/>
<dbReference type="KEGG" id="srt:Srot_0997"/>
<dbReference type="OrthoDB" id="5196645at2"/>
<dbReference type="Proteomes" id="UP000002247">
    <property type="component" value="Chromosome"/>
</dbReference>
<keyword evidence="1" id="KW-0732">Signal</keyword>
<name>D6ZEU6_SEGRD</name>
<evidence type="ECO:0000313" key="4">
    <source>
        <dbReference type="Proteomes" id="UP000002247"/>
    </source>
</evidence>
<dbReference type="PANTHER" id="PTHR24094">
    <property type="entry name" value="SECRETED PROTEIN"/>
    <property type="match status" value="1"/>
</dbReference>
<sequence length="230" mass="25148">MSKGVRRAAVFAALAVAVVVQAHWDQIHEALGFGGPSKAQAAQQLGVRVVDARPRARDYRRSAFGEAWTDDTDAPDGHNGCDTRDDVLNRDLIHKQYVSTRRCPQAVAVGDLHDPYTGQWVHFQRGKDSSAKVQIDHIVPLAYAWDMGAKNWDPALRRRFANDPANLIAVDGGANEDKGDQPPGQWMPKERAFGCSYARQFAAVARGYGLAVDARSAKVIAQTLRTCPSA</sequence>
<dbReference type="AlphaFoldDB" id="D6ZEU6"/>
<dbReference type="HOGENOM" id="CLU_043034_1_0_11"/>
<evidence type="ECO:0000259" key="2">
    <source>
        <dbReference type="Pfam" id="PF07510"/>
    </source>
</evidence>
<organism evidence="3 4">
    <name type="scientific">Segniliparus rotundus (strain ATCC BAA-972 / CDC 1076 / CIP 108378 / DSM 44985 / JCM 13578)</name>
    <dbReference type="NCBI Taxonomy" id="640132"/>
    <lineage>
        <taxon>Bacteria</taxon>
        <taxon>Bacillati</taxon>
        <taxon>Actinomycetota</taxon>
        <taxon>Actinomycetes</taxon>
        <taxon>Mycobacteriales</taxon>
        <taxon>Segniliparaceae</taxon>
        <taxon>Segniliparus</taxon>
    </lineage>
</organism>
<keyword evidence="4" id="KW-1185">Reference proteome</keyword>
<dbReference type="PANTHER" id="PTHR24094:SF15">
    <property type="entry name" value="AMP-DEPENDENT SYNTHETASE_LIGASE DOMAIN-CONTAINING PROTEIN-RELATED"/>
    <property type="match status" value="1"/>
</dbReference>
<feature type="chain" id="PRO_5003091731" description="GmrSD restriction endonucleases C-terminal domain-containing protein" evidence="1">
    <location>
        <begin position="23"/>
        <end position="230"/>
    </location>
</feature>
<feature type="domain" description="GmrSD restriction endonucleases C-terminal" evidence="2">
    <location>
        <begin position="82"/>
        <end position="217"/>
    </location>
</feature>
<gene>
    <name evidence="3" type="ordered locus">Srot_0997</name>
</gene>
<dbReference type="STRING" id="640132.Srot_0997"/>
<feature type="signal peptide" evidence="1">
    <location>
        <begin position="1"/>
        <end position="22"/>
    </location>
</feature>
<accession>D6ZEU6</accession>
<dbReference type="eggNOG" id="COG3513">
    <property type="taxonomic scope" value="Bacteria"/>
</dbReference>
<protein>
    <recommendedName>
        <fullName evidence="2">GmrSD restriction endonucleases C-terminal domain-containing protein</fullName>
    </recommendedName>
</protein>
<dbReference type="Pfam" id="PF07510">
    <property type="entry name" value="GmrSD_C"/>
    <property type="match status" value="1"/>
</dbReference>
<evidence type="ECO:0000256" key="1">
    <source>
        <dbReference type="SAM" id="SignalP"/>
    </source>
</evidence>
<evidence type="ECO:0000313" key="3">
    <source>
        <dbReference type="EMBL" id="ADG97470.1"/>
    </source>
</evidence>
<dbReference type="RefSeq" id="WP_013137926.1">
    <property type="nucleotide sequence ID" value="NC_014168.1"/>
</dbReference>
<reference evidence="3 4" key="1">
    <citation type="journal article" date="2010" name="Stand. Genomic Sci.">
        <title>Complete genome sequence of Segniliparus rotundus type strain (CDC 1076).</title>
        <authorList>
            <person name="Sikorski J."/>
            <person name="Lapidus A."/>
            <person name="Copeland A."/>
            <person name="Misra M."/>
            <person name="Glavina Del Rio T."/>
            <person name="Nolan M."/>
            <person name="Lucas S."/>
            <person name="Chen F."/>
            <person name="Tice H."/>
            <person name="Cheng J.F."/>
            <person name="Jando M."/>
            <person name="Schneider S."/>
            <person name="Bruce D."/>
            <person name="Goodwin L."/>
            <person name="Pitluck S."/>
            <person name="Liolios K."/>
            <person name="Mikhailova N."/>
            <person name="Pati A."/>
            <person name="Ivanova N."/>
            <person name="Mavromatis K."/>
            <person name="Chen A."/>
            <person name="Palaniappan K."/>
            <person name="Chertkov O."/>
            <person name="Land M."/>
            <person name="Hauser L."/>
            <person name="Chang Y.J."/>
            <person name="Jeffries C.D."/>
            <person name="Brettin T."/>
            <person name="Detter J.C."/>
            <person name="Han C."/>
            <person name="Rohde M."/>
            <person name="Goker M."/>
            <person name="Bristow J."/>
            <person name="Eisen J.A."/>
            <person name="Markowitz V."/>
            <person name="Hugenholtz P."/>
            <person name="Kyrpides N.C."/>
            <person name="Klenk H.P."/>
        </authorList>
    </citation>
    <scope>NUCLEOTIDE SEQUENCE [LARGE SCALE GENOMIC DNA]</scope>
    <source>
        <strain evidence="4">ATCC BAA-972 / CDC 1076 / CIP 108378 / DSM 44985 / JCM 13578</strain>
    </source>
</reference>
<dbReference type="InterPro" id="IPR011089">
    <property type="entry name" value="GmrSD_C"/>
</dbReference>